<evidence type="ECO:0000256" key="2">
    <source>
        <dbReference type="ARBA" id="ARBA00004613"/>
    </source>
</evidence>
<keyword evidence="12" id="KW-0624">Polysaccharide degradation</keyword>
<dbReference type="EC" id="3.2.1.23" evidence="4 13"/>
<gene>
    <name evidence="17" type="ORF">CFIO01_02688</name>
</gene>
<keyword evidence="6 15" id="KW-0732">Signal</keyword>
<evidence type="ECO:0000256" key="12">
    <source>
        <dbReference type="ARBA" id="ARBA00023326"/>
    </source>
</evidence>
<comment type="subcellular location">
    <subcellularLocation>
        <location evidence="2">Secreted</location>
    </subcellularLocation>
</comment>
<dbReference type="FunFam" id="2.60.120.260:FF:000065">
    <property type="entry name" value="Beta-galactosidase A"/>
    <property type="match status" value="1"/>
</dbReference>
<dbReference type="InterPro" id="IPR031330">
    <property type="entry name" value="Gly_Hdrlase_35_cat"/>
</dbReference>
<evidence type="ECO:0000256" key="3">
    <source>
        <dbReference type="ARBA" id="ARBA00009809"/>
    </source>
</evidence>
<dbReference type="SUPFAM" id="SSF49785">
    <property type="entry name" value="Galactose-binding domain-like"/>
    <property type="match status" value="2"/>
</dbReference>
<dbReference type="GO" id="GO:0004565">
    <property type="term" value="F:beta-galactosidase activity"/>
    <property type="evidence" value="ECO:0007669"/>
    <property type="project" value="UniProtKB-EC"/>
</dbReference>
<dbReference type="Pfam" id="PF10435">
    <property type="entry name" value="BetaGal_dom2"/>
    <property type="match status" value="1"/>
</dbReference>
<dbReference type="Gene3D" id="2.60.120.260">
    <property type="entry name" value="Galactose-binding domain-like"/>
    <property type="match status" value="2"/>
</dbReference>
<evidence type="ECO:0000256" key="4">
    <source>
        <dbReference type="ARBA" id="ARBA00012756"/>
    </source>
</evidence>
<dbReference type="PANTHER" id="PTHR23421">
    <property type="entry name" value="BETA-GALACTOSIDASE RELATED"/>
    <property type="match status" value="1"/>
</dbReference>
<keyword evidence="10" id="KW-0119">Carbohydrate metabolism</keyword>
<dbReference type="FunFam" id="2.102.20.10:FF:000001">
    <property type="entry name" value="Beta-galactosidase A"/>
    <property type="match status" value="1"/>
</dbReference>
<evidence type="ECO:0000256" key="8">
    <source>
        <dbReference type="ARBA" id="ARBA00023157"/>
    </source>
</evidence>
<evidence type="ECO:0000256" key="7">
    <source>
        <dbReference type="ARBA" id="ARBA00022801"/>
    </source>
</evidence>
<evidence type="ECO:0000256" key="10">
    <source>
        <dbReference type="ARBA" id="ARBA00023277"/>
    </source>
</evidence>
<proteinExistence type="inferred from homology"/>
<dbReference type="Pfam" id="PF13364">
    <property type="entry name" value="BetaGal_ABD2"/>
    <property type="match status" value="2"/>
</dbReference>
<accession>A0A010SHV6</accession>
<evidence type="ECO:0000256" key="6">
    <source>
        <dbReference type="ARBA" id="ARBA00022729"/>
    </source>
</evidence>
<dbReference type="GO" id="GO:0000272">
    <property type="term" value="P:polysaccharide catabolic process"/>
    <property type="evidence" value="ECO:0007669"/>
    <property type="project" value="UniProtKB-KW"/>
</dbReference>
<dbReference type="HOGENOM" id="CLU_005732_2_0_1"/>
<keyword evidence="11 13" id="KW-0326">Glycosidase</keyword>
<dbReference type="InterPro" id="IPR008979">
    <property type="entry name" value="Galactose-bd-like_sf"/>
</dbReference>
<evidence type="ECO:0000256" key="1">
    <source>
        <dbReference type="ARBA" id="ARBA00001412"/>
    </source>
</evidence>
<protein>
    <recommendedName>
        <fullName evidence="4 13">Beta-galactosidase</fullName>
        <ecNumber evidence="4 13">3.2.1.23</ecNumber>
    </recommendedName>
</protein>
<evidence type="ECO:0000313" key="18">
    <source>
        <dbReference type="Proteomes" id="UP000020467"/>
    </source>
</evidence>
<feature type="signal peptide" evidence="15">
    <location>
        <begin position="1"/>
        <end position="20"/>
    </location>
</feature>
<sequence length="1004" mass="111096">MKFPFFLAVASLFFLSPTDAVLSKSHIRSTNVTQDLVRWDEHSLFIRGDRIVILSGEFHPWRIPSPGLWLDVLQKIKALGYNAVSFYVNWALLEGKPGEVRMDNVFDLQPFIEAAVEAGLYLIARPGPYINSELSGGGFPGWLQRNKGELRSMAPDYTNATENYISSVLRVISAAQITKGGPIILVQPENEYSLAVGTANPVESTRLLDPNYMEFMEDQFRRNGIEVPLIGNDAVPLGNWAPGSGKGELDIYAHDAYPFYKGCDHPTDWTDLTALSLTYTYRNHLQQSPSSPYAVLEYQGGAPDPWGGVGLDKCAAKINQDFTRVFVKELVSRSIKILNLYMTYGGTNWGNMGHSEGYTSYDHGASIRENRGIDREKYSEAKIEAHFLRVSEAYLTAIPQNATSIEFVSTPDLRVVPIVGDKTRFYVVRHTDYTSLNRTSYRLNLPTSAGNISVPLLGGDLSLHGRDSKIHITDHDVGGTSLIYSSAEIFTWKTYGNKTLLILYGGGGEEHEFAVPSSLGKPQFEGSNATTRAYGSFRAVHWLVQERRQVVHFETLEIHLLWRNDAYRHWILDLPDADNGLIQPTLGKSSIVAKGPYLLRNATFADGVLHLAGDINATTTLEILGGVPPNSGLSFNGRSLSNAQWKNGRLQAELVFESPTLNLPVFSELKWHSIDSLPEVSESYDDSAWTKATLEQSNNPRNLTTPTSLYCSDYGFHGGSLIYRGHFTATGNESFFNVTTAGGFAYSHSVWVNETFLGSFPGDPHTANSTQVFDLTGLKLEGPSVFTVVIDHMGMSMNFWARSDWMKLPRGIVDFSLGGHQQSDVSWKLTGNLGAEDYIDKTRGPLNEGAFYAERQGFHLPGASTSDWAPVTPFEGTKTAGVSFYKTEFPLDMPIGYDIPLSFIISNVTASTGESSLFRAQLFVNGYQFGKYVNYLGPQTRFPVPEGILNYNGNNTVALTLWALDGSGARLKGFELAVDHIVQSGYRKPGQTPQPSWVKRIGAY</sequence>
<evidence type="ECO:0000256" key="9">
    <source>
        <dbReference type="ARBA" id="ARBA00023180"/>
    </source>
</evidence>
<dbReference type="InterPro" id="IPR001944">
    <property type="entry name" value="Glycoside_Hdrlase_35"/>
</dbReference>
<evidence type="ECO:0000256" key="11">
    <source>
        <dbReference type="ARBA" id="ARBA00023295"/>
    </source>
</evidence>
<feature type="domain" description="Beta-galactosidase" evidence="16">
    <location>
        <begin position="394"/>
        <end position="569"/>
    </location>
</feature>
<evidence type="ECO:0000256" key="14">
    <source>
        <dbReference type="RuleBase" id="RU003679"/>
    </source>
</evidence>
<dbReference type="InterPro" id="IPR036833">
    <property type="entry name" value="BetaGal_dom3_sf"/>
</dbReference>
<evidence type="ECO:0000256" key="15">
    <source>
        <dbReference type="SAM" id="SignalP"/>
    </source>
</evidence>
<keyword evidence="18" id="KW-1185">Reference proteome</keyword>
<comment type="caution">
    <text evidence="17">The sequence shown here is derived from an EMBL/GenBank/DDBJ whole genome shotgun (WGS) entry which is preliminary data.</text>
</comment>
<evidence type="ECO:0000259" key="16">
    <source>
        <dbReference type="SMART" id="SM01029"/>
    </source>
</evidence>
<dbReference type="eggNOG" id="KOG0496">
    <property type="taxonomic scope" value="Eukaryota"/>
</dbReference>
<dbReference type="EMBL" id="JARH01000168">
    <property type="protein sequence ID" value="EXF84373.1"/>
    <property type="molecule type" value="Genomic_DNA"/>
</dbReference>
<dbReference type="SUPFAM" id="SSF51011">
    <property type="entry name" value="Glycosyl hydrolase domain"/>
    <property type="match status" value="1"/>
</dbReference>
<dbReference type="AlphaFoldDB" id="A0A010SHV6"/>
<dbReference type="SUPFAM" id="SSF51445">
    <property type="entry name" value="(Trans)glycosidases"/>
    <property type="match status" value="1"/>
</dbReference>
<comment type="catalytic activity">
    <reaction evidence="1 13">
        <text>Hydrolysis of terminal non-reducing beta-D-galactose residues in beta-D-galactosides.</text>
        <dbReference type="EC" id="3.2.1.23"/>
    </reaction>
</comment>
<dbReference type="Gene3D" id="3.20.20.80">
    <property type="entry name" value="Glycosidases"/>
    <property type="match status" value="1"/>
</dbReference>
<dbReference type="InterPro" id="IPR025972">
    <property type="entry name" value="BetaGal_dom3"/>
</dbReference>
<dbReference type="GO" id="GO:0005576">
    <property type="term" value="C:extracellular region"/>
    <property type="evidence" value="ECO:0007669"/>
    <property type="project" value="UniProtKB-SubCell"/>
</dbReference>
<dbReference type="Gene3D" id="2.102.20.10">
    <property type="entry name" value="Beta-galactosidase, domain 2"/>
    <property type="match status" value="1"/>
</dbReference>
<dbReference type="Proteomes" id="UP000020467">
    <property type="component" value="Unassembled WGS sequence"/>
</dbReference>
<dbReference type="InterPro" id="IPR025300">
    <property type="entry name" value="BetaGal_jelly_roll_dom"/>
</dbReference>
<dbReference type="InterPro" id="IPR017853">
    <property type="entry name" value="GH"/>
</dbReference>
<dbReference type="FunFam" id="2.60.120.260:FF:000088">
    <property type="entry name" value="Beta-galactosidase A"/>
    <property type="match status" value="1"/>
</dbReference>
<dbReference type="Pfam" id="PF13363">
    <property type="entry name" value="BetaGal_dom3"/>
    <property type="match status" value="1"/>
</dbReference>
<feature type="chain" id="PRO_5001456636" description="Beta-galactosidase" evidence="15">
    <location>
        <begin position="21"/>
        <end position="1004"/>
    </location>
</feature>
<reference evidence="17 18" key="1">
    <citation type="submission" date="2014-02" db="EMBL/GenBank/DDBJ databases">
        <title>The genome sequence of Colletotrichum fioriniae PJ7.</title>
        <authorList>
            <person name="Baroncelli R."/>
            <person name="Thon M.R."/>
        </authorList>
    </citation>
    <scope>NUCLEOTIDE SEQUENCE [LARGE SCALE GENOMIC DNA]</scope>
    <source>
        <strain evidence="17 18">PJ7</strain>
    </source>
</reference>
<keyword evidence="5" id="KW-0964">Secreted</keyword>
<comment type="similarity">
    <text evidence="3 14">Belongs to the glycosyl hydrolase 35 family.</text>
</comment>
<dbReference type="OrthoDB" id="1657402at2759"/>
<keyword evidence="7 13" id="KW-0378">Hydrolase</keyword>
<dbReference type="KEGG" id="cfj:CFIO01_02688"/>
<name>A0A010SHV6_9PEZI</name>
<evidence type="ECO:0000313" key="17">
    <source>
        <dbReference type="EMBL" id="EXF84373.1"/>
    </source>
</evidence>
<organism evidence="17 18">
    <name type="scientific">Colletotrichum fioriniae PJ7</name>
    <dbReference type="NCBI Taxonomy" id="1445577"/>
    <lineage>
        <taxon>Eukaryota</taxon>
        <taxon>Fungi</taxon>
        <taxon>Dikarya</taxon>
        <taxon>Ascomycota</taxon>
        <taxon>Pezizomycotina</taxon>
        <taxon>Sordariomycetes</taxon>
        <taxon>Hypocreomycetidae</taxon>
        <taxon>Glomerellales</taxon>
        <taxon>Glomerellaceae</taxon>
        <taxon>Colletotrichum</taxon>
        <taxon>Colletotrichum acutatum species complex</taxon>
    </lineage>
</organism>
<evidence type="ECO:0000256" key="5">
    <source>
        <dbReference type="ARBA" id="ARBA00022525"/>
    </source>
</evidence>
<keyword evidence="8" id="KW-1015">Disulfide bond</keyword>
<dbReference type="SMART" id="SM01029">
    <property type="entry name" value="BetaGal_dom2"/>
    <property type="match status" value="1"/>
</dbReference>
<dbReference type="InterPro" id="IPR018954">
    <property type="entry name" value="Betagal_dom2"/>
</dbReference>
<dbReference type="InterPro" id="IPR019801">
    <property type="entry name" value="Glyco_hydro_35_CS"/>
</dbReference>
<dbReference type="Pfam" id="PF01301">
    <property type="entry name" value="Glyco_hydro_35"/>
    <property type="match status" value="1"/>
</dbReference>
<dbReference type="FunFam" id="3.20.20.80:FF:000040">
    <property type="entry name" value="Beta-galactosidase A"/>
    <property type="match status" value="1"/>
</dbReference>
<dbReference type="InterPro" id="IPR037110">
    <property type="entry name" value="Betagal_dom2_sf"/>
</dbReference>
<evidence type="ECO:0000256" key="13">
    <source>
        <dbReference type="RuleBase" id="RU000675"/>
    </source>
</evidence>
<dbReference type="PRINTS" id="PR00742">
    <property type="entry name" value="GLHYDRLASE35"/>
</dbReference>
<keyword evidence="9" id="KW-0325">Glycoprotein</keyword>
<dbReference type="Gene3D" id="2.60.390.10">
    <property type="entry name" value="Beta-galactosidase, domain 3"/>
    <property type="match status" value="1"/>
</dbReference>
<dbReference type="PROSITE" id="PS01182">
    <property type="entry name" value="GLYCOSYL_HYDROL_F35"/>
    <property type="match status" value="1"/>
</dbReference>
<dbReference type="SUPFAM" id="SSF117100">
    <property type="entry name" value="Beta-galactosidase LacA, domain 3"/>
    <property type="match status" value="1"/>
</dbReference>